<organism evidence="2 3">
    <name type="scientific">Grifola frondosa</name>
    <name type="common">Maitake</name>
    <name type="synonym">Polyporus frondosus</name>
    <dbReference type="NCBI Taxonomy" id="5627"/>
    <lineage>
        <taxon>Eukaryota</taxon>
        <taxon>Fungi</taxon>
        <taxon>Dikarya</taxon>
        <taxon>Basidiomycota</taxon>
        <taxon>Agaricomycotina</taxon>
        <taxon>Agaricomycetes</taxon>
        <taxon>Polyporales</taxon>
        <taxon>Grifolaceae</taxon>
        <taxon>Grifola</taxon>
    </lineage>
</organism>
<comment type="caution">
    <text evidence="2">The sequence shown here is derived from an EMBL/GenBank/DDBJ whole genome shotgun (WGS) entry which is preliminary data.</text>
</comment>
<feature type="region of interest" description="Disordered" evidence="1">
    <location>
        <begin position="1"/>
        <end position="42"/>
    </location>
</feature>
<dbReference type="AlphaFoldDB" id="A0A1C7MB06"/>
<dbReference type="OMA" id="DAMSLIV"/>
<sequence length="190" mass="21423">MSTSSYLPASTVVARPAPTARRKPSQGIPPEKRAAVESDKKAKKKELELELEAWYQTSKDLSVELSKKFGRQPEYYLRLMFSNGSKLQASRKPNAFNAWVHHKAKEVNENAVCGSATLLADIQQDSLDDYHKLSQAEKLTYVKELEEERDSRGSSVRLTQRRRKQDVKKVCEQVEDMAIASVSNFSTASS</sequence>
<name>A0A1C7MB06_GRIFR</name>
<keyword evidence="3" id="KW-1185">Reference proteome</keyword>
<protein>
    <submittedName>
        <fullName evidence="2">Uncharacterized protein</fullName>
    </submittedName>
</protein>
<feature type="compositionally biased region" description="Basic and acidic residues" evidence="1">
    <location>
        <begin position="30"/>
        <end position="42"/>
    </location>
</feature>
<evidence type="ECO:0000313" key="3">
    <source>
        <dbReference type="Proteomes" id="UP000092993"/>
    </source>
</evidence>
<dbReference type="EMBL" id="LUGG01000006">
    <property type="protein sequence ID" value="OBZ74101.1"/>
    <property type="molecule type" value="Genomic_DNA"/>
</dbReference>
<evidence type="ECO:0000313" key="2">
    <source>
        <dbReference type="EMBL" id="OBZ74101.1"/>
    </source>
</evidence>
<dbReference type="OrthoDB" id="2803164at2759"/>
<proteinExistence type="predicted"/>
<reference evidence="2 3" key="1">
    <citation type="submission" date="2016-03" db="EMBL/GenBank/DDBJ databases">
        <title>Whole genome sequencing of Grifola frondosa 9006-11.</title>
        <authorList>
            <person name="Min B."/>
            <person name="Park H."/>
            <person name="Kim J.-G."/>
            <person name="Cho H."/>
            <person name="Oh Y.-L."/>
            <person name="Kong W.-S."/>
            <person name="Choi I.-G."/>
        </authorList>
    </citation>
    <scope>NUCLEOTIDE SEQUENCE [LARGE SCALE GENOMIC DNA]</scope>
    <source>
        <strain evidence="2 3">9006-11</strain>
    </source>
</reference>
<dbReference type="Proteomes" id="UP000092993">
    <property type="component" value="Unassembled WGS sequence"/>
</dbReference>
<evidence type="ECO:0000256" key="1">
    <source>
        <dbReference type="SAM" id="MobiDB-lite"/>
    </source>
</evidence>
<gene>
    <name evidence="2" type="ORF">A0H81_06245</name>
</gene>
<accession>A0A1C7MB06</accession>